<feature type="transmembrane region" description="Helical" evidence="2">
    <location>
        <begin position="61"/>
        <end position="81"/>
    </location>
</feature>
<keyword evidence="5" id="KW-1185">Reference proteome</keyword>
<evidence type="ECO:0000313" key="5">
    <source>
        <dbReference type="Proteomes" id="UP001059836"/>
    </source>
</evidence>
<sequence>MPSGMPTAGWFADPAGTGRMRWWDGTAWSDRYADADGLPPFTPPPDPTGSPGAPRRRPRRWLWPAGVGALIVGLLVVVGLVGSPDDDEVDTAAVTASTTAASGGSPSTPSGPSVSDRASTTEPMSTTRMLGREATAALRRLDELDVKGRAPKTGYSRSEFGSGWSDDVDVDGGHNGCDTRNDMLKDLDEVTVKSGTRGCVVLSGTLHDPYTGRDIAFVRGEGTSSAVQIDHVVALSDAWQKGAQRLTVDERRNLANDPVNLQPTDGPTNSRKGDGDAATWLPPNRSYRCTYVARQIEVKAKYRLWVTAAEKLAMQRVLATCGATTTDSTVSRKPTTTDRTTTVPKDSETTTATPRRVLETSTDEVTEAPTTTAAPTTGDGGGSVRYSSCAQVRAAGKAPIHAGDPGYSRTLDRDGDGVACE</sequence>
<dbReference type="InterPro" id="IPR008613">
    <property type="entry name" value="Excalibur_Ca-bd_domain"/>
</dbReference>
<dbReference type="Proteomes" id="UP001059836">
    <property type="component" value="Chromosome"/>
</dbReference>
<feature type="compositionally biased region" description="Low complexity" evidence="1">
    <location>
        <begin position="96"/>
        <end position="116"/>
    </location>
</feature>
<feature type="region of interest" description="Disordered" evidence="1">
    <location>
        <begin position="251"/>
        <end position="279"/>
    </location>
</feature>
<feature type="compositionally biased region" description="Low complexity" evidence="1">
    <location>
        <begin position="329"/>
        <end position="344"/>
    </location>
</feature>
<dbReference type="InterPro" id="IPR018929">
    <property type="entry name" value="DUF2510"/>
</dbReference>
<dbReference type="InterPro" id="IPR011089">
    <property type="entry name" value="GmrSD_C"/>
</dbReference>
<feature type="compositionally biased region" description="Basic and acidic residues" evidence="1">
    <location>
        <begin position="410"/>
        <end position="421"/>
    </location>
</feature>
<dbReference type="Pfam" id="PF07510">
    <property type="entry name" value="GmrSD_C"/>
    <property type="match status" value="1"/>
</dbReference>
<keyword evidence="2" id="KW-0472">Membrane</keyword>
<dbReference type="EMBL" id="CP045809">
    <property type="protein sequence ID" value="QHN33676.1"/>
    <property type="molecule type" value="Genomic_DNA"/>
</dbReference>
<dbReference type="RefSeq" id="WP_260840224.1">
    <property type="nucleotide sequence ID" value="NZ_CP045809.1"/>
</dbReference>
<dbReference type="SMART" id="SM00894">
    <property type="entry name" value="Excalibur"/>
    <property type="match status" value="1"/>
</dbReference>
<dbReference type="PANTHER" id="PTHR24094:SF15">
    <property type="entry name" value="AMP-DEPENDENT SYNTHETASE_LIGASE DOMAIN-CONTAINING PROTEIN-RELATED"/>
    <property type="match status" value="1"/>
</dbReference>
<feature type="region of interest" description="Disordered" evidence="1">
    <location>
        <begin position="324"/>
        <end position="421"/>
    </location>
</feature>
<protein>
    <submittedName>
        <fullName evidence="4">DUF1524 domain-containing protein</fullName>
    </submittedName>
</protein>
<organism evidence="4 5">
    <name type="scientific">Gordonia pseudamarae</name>
    <dbReference type="NCBI Taxonomy" id="2831662"/>
    <lineage>
        <taxon>Bacteria</taxon>
        <taxon>Bacillati</taxon>
        <taxon>Actinomycetota</taxon>
        <taxon>Actinomycetes</taxon>
        <taxon>Mycobacteriales</taxon>
        <taxon>Gordoniaceae</taxon>
        <taxon>Gordonia</taxon>
    </lineage>
</organism>
<proteinExistence type="predicted"/>
<gene>
    <name evidence="4" type="ORF">GII31_00875</name>
</gene>
<feature type="region of interest" description="Disordered" evidence="1">
    <location>
        <begin position="96"/>
        <end position="130"/>
    </location>
</feature>
<name>A0ABX6ICM5_9ACTN</name>
<feature type="compositionally biased region" description="Polar residues" evidence="1">
    <location>
        <begin position="117"/>
        <end position="128"/>
    </location>
</feature>
<accession>A0ABX6ICM5</accession>
<feature type="compositionally biased region" description="Low complexity" evidence="1">
    <location>
        <begin position="367"/>
        <end position="377"/>
    </location>
</feature>
<evidence type="ECO:0000313" key="4">
    <source>
        <dbReference type="EMBL" id="QHN33676.1"/>
    </source>
</evidence>
<dbReference type="PANTHER" id="PTHR24094">
    <property type="entry name" value="SECRETED PROTEIN"/>
    <property type="match status" value="1"/>
</dbReference>
<feature type="domain" description="Excalibur calcium-binding" evidence="3">
    <location>
        <begin position="385"/>
        <end position="421"/>
    </location>
</feature>
<reference evidence="4" key="1">
    <citation type="journal article" date="2021" name="Nat. Microbiol.">
        <title>Cocultivation of an ultrasmall environmental parasitic bacterium with lytic ability against bacteria associated with wastewater foams.</title>
        <authorList>
            <person name="Batinovic S."/>
            <person name="Rose J.J.A."/>
            <person name="Ratcliffe J."/>
            <person name="Seviour R.J."/>
            <person name="Petrovski S."/>
        </authorList>
    </citation>
    <scope>NUCLEOTIDE SEQUENCE</scope>
    <source>
        <strain evidence="4">CON9</strain>
    </source>
</reference>
<keyword evidence="2" id="KW-0812">Transmembrane</keyword>
<evidence type="ECO:0000259" key="3">
    <source>
        <dbReference type="SMART" id="SM00894"/>
    </source>
</evidence>
<feature type="compositionally biased region" description="Polar residues" evidence="1">
    <location>
        <begin position="259"/>
        <end position="270"/>
    </location>
</feature>
<evidence type="ECO:0000256" key="1">
    <source>
        <dbReference type="SAM" id="MobiDB-lite"/>
    </source>
</evidence>
<feature type="region of interest" description="Disordered" evidence="1">
    <location>
        <begin position="33"/>
        <end position="57"/>
    </location>
</feature>
<dbReference type="Pfam" id="PF05901">
    <property type="entry name" value="Excalibur"/>
    <property type="match status" value="1"/>
</dbReference>
<keyword evidence="2" id="KW-1133">Transmembrane helix</keyword>
<evidence type="ECO:0000256" key="2">
    <source>
        <dbReference type="SAM" id="Phobius"/>
    </source>
</evidence>
<dbReference type="Pfam" id="PF10708">
    <property type="entry name" value="DUF2510"/>
    <property type="match status" value="1"/>
</dbReference>